<dbReference type="SMART" id="SM00849">
    <property type="entry name" value="Lactamase_B"/>
    <property type="match status" value="1"/>
</dbReference>
<proteinExistence type="predicted"/>
<dbReference type="OrthoDB" id="9761531at2"/>
<dbReference type="PANTHER" id="PTHR23131">
    <property type="entry name" value="ENDORIBONUCLEASE LACTB2"/>
    <property type="match status" value="1"/>
</dbReference>
<dbReference type="Gene3D" id="3.60.15.10">
    <property type="entry name" value="Ribonuclease Z/Hydroxyacylglutathione hydrolase-like"/>
    <property type="match status" value="1"/>
</dbReference>
<name>H5XTL1_9FIRM</name>
<protein>
    <submittedName>
        <fullName evidence="2">Zn-dependent hydrolase, glyoxylase</fullName>
    </submittedName>
</protein>
<dbReference type="HOGENOM" id="CLU_048478_0_2_9"/>
<dbReference type="InterPro" id="IPR036866">
    <property type="entry name" value="RibonucZ/Hydroxyglut_hydro"/>
</dbReference>
<dbReference type="eggNOG" id="COG0491">
    <property type="taxonomic scope" value="Bacteria"/>
</dbReference>
<dbReference type="SUPFAM" id="SSF56281">
    <property type="entry name" value="Metallo-hydrolase/oxidoreductase"/>
    <property type="match status" value="1"/>
</dbReference>
<evidence type="ECO:0000313" key="2">
    <source>
        <dbReference type="EMBL" id="EHQ88610.1"/>
    </source>
</evidence>
<dbReference type="AlphaFoldDB" id="H5XTL1"/>
<dbReference type="EMBL" id="CM001441">
    <property type="protein sequence ID" value="EHQ88610.1"/>
    <property type="molecule type" value="Genomic_DNA"/>
</dbReference>
<reference evidence="2 3" key="1">
    <citation type="submission" date="2011-11" db="EMBL/GenBank/DDBJ databases">
        <title>The Noncontiguous Finished genome of Desulfosporosinus youngiae DSM 17734.</title>
        <authorList>
            <consortium name="US DOE Joint Genome Institute (JGI-PGF)"/>
            <person name="Lucas S."/>
            <person name="Han J."/>
            <person name="Lapidus A."/>
            <person name="Cheng J.-F."/>
            <person name="Goodwin L."/>
            <person name="Pitluck S."/>
            <person name="Peters L."/>
            <person name="Ovchinnikova G."/>
            <person name="Lu M."/>
            <person name="Land M.L."/>
            <person name="Hauser L."/>
            <person name="Pester M."/>
            <person name="Spring S."/>
            <person name="Ollivier B."/>
            <person name="Rattei T."/>
            <person name="Klenk H.-P."/>
            <person name="Wagner M."/>
            <person name="Loy A."/>
            <person name="Woyke T.J."/>
        </authorList>
    </citation>
    <scope>NUCLEOTIDE SEQUENCE [LARGE SCALE GENOMIC DNA]</scope>
    <source>
        <strain evidence="2 3">DSM 17734</strain>
    </source>
</reference>
<dbReference type="GO" id="GO:0016787">
    <property type="term" value="F:hydrolase activity"/>
    <property type="evidence" value="ECO:0007669"/>
    <property type="project" value="UniProtKB-KW"/>
</dbReference>
<dbReference type="Proteomes" id="UP000005104">
    <property type="component" value="Chromosome"/>
</dbReference>
<organism evidence="2 3">
    <name type="scientific">Desulfosporosinus youngiae DSM 17734</name>
    <dbReference type="NCBI Taxonomy" id="768710"/>
    <lineage>
        <taxon>Bacteria</taxon>
        <taxon>Bacillati</taxon>
        <taxon>Bacillota</taxon>
        <taxon>Clostridia</taxon>
        <taxon>Eubacteriales</taxon>
        <taxon>Desulfitobacteriaceae</taxon>
        <taxon>Desulfosporosinus</taxon>
    </lineage>
</organism>
<gene>
    <name evidence="2" type="ORF">DesyoDRAFT_1456</name>
</gene>
<dbReference type="InterPro" id="IPR050662">
    <property type="entry name" value="Sec-metab_biosynth-thioest"/>
</dbReference>
<evidence type="ECO:0000313" key="3">
    <source>
        <dbReference type="Proteomes" id="UP000005104"/>
    </source>
</evidence>
<dbReference type="STRING" id="768710.DesyoDRAFT_1456"/>
<dbReference type="RefSeq" id="WP_007781228.1">
    <property type="nucleotide sequence ID" value="NZ_CM001441.1"/>
</dbReference>
<sequence length="300" mass="33326">MPDIKEVSQNVYKLTIPVPINVEAVNLYLFAGEVPTLLDAGTNTPEVIEAVNEGMKKVGIKRLEQVVVSHWHVDHAGAANTFAKEGARVLVSSRDHQEWASFVHGDAFSLLNEWAIKEWGVPETEISGMLKISKRLQHLTALPEQVTFIEPEQTIMAGDNLLRAVATPGHTAGHLSFYNEKDSILFSGDMLLPDEIPYPGIWQENGQAVSGLPSYLESLKKIEALGTQQYFPGHGSASENLAARCHEIREQLYRQINDFSAAETVYLSATSIGEQRIHPGVLFIQLHYVYGWKQLKKQVG</sequence>
<dbReference type="InterPro" id="IPR001279">
    <property type="entry name" value="Metallo-B-lactamas"/>
</dbReference>
<feature type="domain" description="Metallo-beta-lactamase" evidence="1">
    <location>
        <begin position="24"/>
        <end position="234"/>
    </location>
</feature>
<evidence type="ECO:0000259" key="1">
    <source>
        <dbReference type="SMART" id="SM00849"/>
    </source>
</evidence>
<accession>H5XTL1</accession>
<keyword evidence="2" id="KW-0378">Hydrolase</keyword>
<dbReference type="Pfam" id="PF00753">
    <property type="entry name" value="Lactamase_B"/>
    <property type="match status" value="1"/>
</dbReference>
<keyword evidence="3" id="KW-1185">Reference proteome</keyword>